<evidence type="ECO:0000256" key="7">
    <source>
        <dbReference type="ARBA" id="ARBA00048472"/>
    </source>
</evidence>
<dbReference type="GO" id="GO:0106361">
    <property type="term" value="F:protein-arginine rhamnosyltransferase activity"/>
    <property type="evidence" value="ECO:0007669"/>
    <property type="project" value="InterPro"/>
</dbReference>
<gene>
    <name evidence="8" type="primary">earP</name>
    <name evidence="8" type="ORF">JJB74_19770</name>
</gene>
<organism evidence="8 9">
    <name type="scientific">Noviherbaspirillum pedocola</name>
    <dbReference type="NCBI Taxonomy" id="2801341"/>
    <lineage>
        <taxon>Bacteria</taxon>
        <taxon>Pseudomonadati</taxon>
        <taxon>Pseudomonadota</taxon>
        <taxon>Betaproteobacteria</taxon>
        <taxon>Burkholderiales</taxon>
        <taxon>Oxalobacteraceae</taxon>
        <taxon>Noviherbaspirillum</taxon>
    </lineage>
</organism>
<dbReference type="Proteomes" id="UP000622890">
    <property type="component" value="Unassembled WGS sequence"/>
</dbReference>
<evidence type="ECO:0000256" key="1">
    <source>
        <dbReference type="ARBA" id="ARBA00022676"/>
    </source>
</evidence>
<name>A0A934SWX2_9BURK</name>
<keyword evidence="9" id="KW-1185">Reference proteome</keyword>
<dbReference type="AlphaFoldDB" id="A0A934SWX2"/>
<dbReference type="GO" id="GO:0003746">
    <property type="term" value="F:translation elongation factor activity"/>
    <property type="evidence" value="ECO:0007669"/>
    <property type="project" value="UniProtKB-KW"/>
</dbReference>
<protein>
    <recommendedName>
        <fullName evidence="5">Protein-arginine rhamnosyltransferase</fullName>
    </recommendedName>
    <alternativeName>
        <fullName evidence="6">EF-P arginine rhamnosyltransferase</fullName>
    </alternativeName>
</protein>
<dbReference type="Pfam" id="PF10093">
    <property type="entry name" value="EarP"/>
    <property type="match status" value="1"/>
</dbReference>
<dbReference type="NCBIfam" id="TIGR03837">
    <property type="entry name" value="efp_Arg_rhamno"/>
    <property type="match status" value="1"/>
</dbReference>
<evidence type="ECO:0000256" key="5">
    <source>
        <dbReference type="ARBA" id="ARBA00024416"/>
    </source>
</evidence>
<accession>A0A934SWX2</accession>
<keyword evidence="8" id="KW-0251">Elongation factor</keyword>
<evidence type="ECO:0000256" key="4">
    <source>
        <dbReference type="ARBA" id="ARBA00024346"/>
    </source>
</evidence>
<comment type="caution">
    <text evidence="8">The sequence shown here is derived from an EMBL/GenBank/DDBJ whole genome shotgun (WGS) entry which is preliminary data.</text>
</comment>
<reference evidence="8" key="1">
    <citation type="submission" date="2021-01" db="EMBL/GenBank/DDBJ databases">
        <title>Genome sequence of strain Noviherbaspirillum sp. DKR-6.</title>
        <authorList>
            <person name="Chaudhary D.K."/>
        </authorList>
    </citation>
    <scope>NUCLEOTIDE SEQUENCE</scope>
    <source>
        <strain evidence="8">DKR-6</strain>
    </source>
</reference>
<comment type="catalytic activity">
    <reaction evidence="7">
        <text>dTDP-beta-L-rhamnose + L-arginyl-[protein] = N(omega)-(alpha-L-rhamnosyl)-L-arginyl-[protein] + dTDP + H(+)</text>
        <dbReference type="Rhea" id="RHEA:66692"/>
        <dbReference type="Rhea" id="RHEA-COMP:10532"/>
        <dbReference type="Rhea" id="RHEA-COMP:17096"/>
        <dbReference type="ChEBI" id="CHEBI:15378"/>
        <dbReference type="ChEBI" id="CHEBI:29965"/>
        <dbReference type="ChEBI" id="CHEBI:57510"/>
        <dbReference type="ChEBI" id="CHEBI:58369"/>
        <dbReference type="ChEBI" id="CHEBI:167445"/>
    </reaction>
    <physiologicalReaction direction="left-to-right" evidence="7">
        <dbReference type="Rhea" id="RHEA:66693"/>
    </physiologicalReaction>
</comment>
<comment type="similarity">
    <text evidence="4">Belongs to the glycosyltransferase 104 family.</text>
</comment>
<evidence type="ECO:0000313" key="9">
    <source>
        <dbReference type="Proteomes" id="UP000622890"/>
    </source>
</evidence>
<dbReference type="RefSeq" id="WP_200594722.1">
    <property type="nucleotide sequence ID" value="NZ_JAEPBG010000009.1"/>
</dbReference>
<evidence type="ECO:0000313" key="8">
    <source>
        <dbReference type="EMBL" id="MBK4736865.1"/>
    </source>
</evidence>
<dbReference type="EMBL" id="JAEPBG010000009">
    <property type="protein sequence ID" value="MBK4736865.1"/>
    <property type="molecule type" value="Genomic_DNA"/>
</dbReference>
<sequence>MVEAVASLDLFCNVVDNYGDIGVCWRLARQLADEHGVAVRLWVDDMKSFARICDGIDPAAESQQAQPVTVRRWHAGMALPAPAEVADVVIEAFGCRLPDALIAAMAARQVPPVWINLEYLSAEDWVEGCHRLPSPHPMLPLTKHFFFPGFTENTGGLLRERDLDARRTAFEANAESMRSSLAELGVSPEPDETLISLFCYPHAPVVPLLDALRDDAARSLLLVPEGVASDAIRAWAGALPERGVPLRFGNLRLQTIPFTDQPGYDRLLWSCALNFVRGEDSVLRAQWAQRPLVWHIYPQEEGAHLVKLDAFLARYCAGMPADLAATVKSAWHAWNGDGDWRAAWPAYRKALPALRAHASAWSAGLAAHGDLAGKLLGFAAQVRTRHKA</sequence>
<keyword evidence="8" id="KW-0648">Protein biosynthesis</keyword>
<dbReference type="PIRSF" id="PIRSF015557">
    <property type="entry name" value="UCP015557"/>
    <property type="match status" value="1"/>
</dbReference>
<keyword evidence="2" id="KW-0808">Transferase</keyword>
<dbReference type="InterPro" id="IPR016633">
    <property type="entry name" value="EarP"/>
</dbReference>
<keyword evidence="1" id="KW-0328">Glycosyltransferase</keyword>
<comment type="function">
    <text evidence="3">Protein-arginine rhamnosyltransferase that catalyzes the transfer of a single rhamnose to elongation factor P (EF-P) on 'Lys-32', a modification required for EF-P-dependent rescue of polyproline stalled ribosomes.</text>
</comment>
<evidence type="ECO:0000256" key="2">
    <source>
        <dbReference type="ARBA" id="ARBA00022679"/>
    </source>
</evidence>
<evidence type="ECO:0000256" key="6">
    <source>
        <dbReference type="ARBA" id="ARBA00030025"/>
    </source>
</evidence>
<proteinExistence type="inferred from homology"/>
<evidence type="ECO:0000256" key="3">
    <source>
        <dbReference type="ARBA" id="ARBA00024303"/>
    </source>
</evidence>